<comment type="similarity">
    <text evidence="3">In the C-terminal section; belongs to the transpeptidase family.</text>
</comment>
<comment type="caution">
    <text evidence="22">The sequence shown here is derived from an EMBL/GenBank/DDBJ whole genome shotgun (WGS) entry which is preliminary data.</text>
</comment>
<name>A0A7K1XWX9_9SPHI</name>
<evidence type="ECO:0000256" key="5">
    <source>
        <dbReference type="ARBA" id="ARBA00022475"/>
    </source>
</evidence>
<dbReference type="RefSeq" id="WP_160906502.1">
    <property type="nucleotide sequence ID" value="NZ_WVHS01000002.1"/>
</dbReference>
<evidence type="ECO:0000256" key="9">
    <source>
        <dbReference type="ARBA" id="ARBA00022679"/>
    </source>
</evidence>
<keyword evidence="14" id="KW-0511">Multifunctional enzyme</keyword>
<evidence type="ECO:0000256" key="13">
    <source>
        <dbReference type="ARBA" id="ARBA00023136"/>
    </source>
</evidence>
<accession>A0A7K1XWX9</accession>
<evidence type="ECO:0000256" key="2">
    <source>
        <dbReference type="ARBA" id="ARBA00004752"/>
    </source>
</evidence>
<feature type="region of interest" description="Disordered" evidence="18">
    <location>
        <begin position="737"/>
        <end position="784"/>
    </location>
</feature>
<comment type="subcellular location">
    <subcellularLocation>
        <location evidence="1">Cell membrane</location>
    </subcellularLocation>
</comment>
<evidence type="ECO:0000313" key="23">
    <source>
        <dbReference type="Proteomes" id="UP000451233"/>
    </source>
</evidence>
<dbReference type="Proteomes" id="UP000451233">
    <property type="component" value="Unassembled WGS sequence"/>
</dbReference>
<keyword evidence="8" id="KW-0328">Glycosyltransferase</keyword>
<reference evidence="22 23" key="1">
    <citation type="submission" date="2019-11" db="EMBL/GenBank/DDBJ databases">
        <title>Pedobacter sp. HMF7056 Genome sequencing and assembly.</title>
        <authorList>
            <person name="Kang H."/>
            <person name="Kim H."/>
            <person name="Joh K."/>
        </authorList>
    </citation>
    <scope>NUCLEOTIDE SEQUENCE [LARGE SCALE GENOMIC DNA]</scope>
    <source>
        <strain evidence="22 23">HMF7056</strain>
    </source>
</reference>
<keyword evidence="23" id="KW-1185">Reference proteome</keyword>
<gene>
    <name evidence="22" type="ORF">GS398_09375</name>
</gene>
<evidence type="ECO:0000259" key="21">
    <source>
        <dbReference type="Pfam" id="PF00912"/>
    </source>
</evidence>
<dbReference type="SUPFAM" id="SSF56601">
    <property type="entry name" value="beta-lactamase/transpeptidase-like"/>
    <property type="match status" value="1"/>
</dbReference>
<keyword evidence="19" id="KW-0812">Transmembrane</keyword>
<feature type="domain" description="Glycosyl transferase family 51" evidence="21">
    <location>
        <begin position="63"/>
        <end position="245"/>
    </location>
</feature>
<evidence type="ECO:0000256" key="6">
    <source>
        <dbReference type="ARBA" id="ARBA00022645"/>
    </source>
</evidence>
<dbReference type="Pfam" id="PF00905">
    <property type="entry name" value="Transpeptidase"/>
    <property type="match status" value="1"/>
</dbReference>
<dbReference type="GO" id="GO:0009252">
    <property type="term" value="P:peptidoglycan biosynthetic process"/>
    <property type="evidence" value="ECO:0007669"/>
    <property type="project" value="UniProtKB-KW"/>
</dbReference>
<evidence type="ECO:0000256" key="3">
    <source>
        <dbReference type="ARBA" id="ARBA00007090"/>
    </source>
</evidence>
<organism evidence="22 23">
    <name type="scientific">Hufsiella ginkgonis</name>
    <dbReference type="NCBI Taxonomy" id="2695274"/>
    <lineage>
        <taxon>Bacteria</taxon>
        <taxon>Pseudomonadati</taxon>
        <taxon>Bacteroidota</taxon>
        <taxon>Sphingobacteriia</taxon>
        <taxon>Sphingobacteriales</taxon>
        <taxon>Sphingobacteriaceae</taxon>
        <taxon>Hufsiella</taxon>
    </lineage>
</organism>
<dbReference type="GO" id="GO:0071555">
    <property type="term" value="P:cell wall organization"/>
    <property type="evidence" value="ECO:0007669"/>
    <property type="project" value="UniProtKB-KW"/>
</dbReference>
<proteinExistence type="inferred from homology"/>
<dbReference type="GO" id="GO:0006508">
    <property type="term" value="P:proteolysis"/>
    <property type="evidence" value="ECO:0007669"/>
    <property type="project" value="UniProtKB-KW"/>
</dbReference>
<keyword evidence="10" id="KW-0378">Hydrolase</keyword>
<protein>
    <submittedName>
        <fullName evidence="22">Penicillin-binding protein</fullName>
    </submittedName>
</protein>
<evidence type="ECO:0000256" key="7">
    <source>
        <dbReference type="ARBA" id="ARBA00022670"/>
    </source>
</evidence>
<evidence type="ECO:0000256" key="1">
    <source>
        <dbReference type="ARBA" id="ARBA00004236"/>
    </source>
</evidence>
<evidence type="ECO:0000256" key="18">
    <source>
        <dbReference type="SAM" id="MobiDB-lite"/>
    </source>
</evidence>
<dbReference type="AlphaFoldDB" id="A0A7K1XWX9"/>
<evidence type="ECO:0000259" key="20">
    <source>
        <dbReference type="Pfam" id="PF00905"/>
    </source>
</evidence>
<dbReference type="InterPro" id="IPR012338">
    <property type="entry name" value="Beta-lactam/transpept-like"/>
</dbReference>
<comment type="catalytic activity">
    <reaction evidence="17">
        <text>[GlcNAc-(1-&gt;4)-Mur2Ac(oyl-L-Ala-gamma-D-Glu-L-Lys-D-Ala-D-Ala)](n)-di-trans,octa-cis-undecaprenyl diphosphate + beta-D-GlcNAc-(1-&gt;4)-Mur2Ac(oyl-L-Ala-gamma-D-Glu-L-Lys-D-Ala-D-Ala)-di-trans,octa-cis-undecaprenyl diphosphate = [GlcNAc-(1-&gt;4)-Mur2Ac(oyl-L-Ala-gamma-D-Glu-L-Lys-D-Ala-D-Ala)](n+1)-di-trans,octa-cis-undecaprenyl diphosphate + di-trans,octa-cis-undecaprenyl diphosphate + H(+)</text>
        <dbReference type="Rhea" id="RHEA:23708"/>
        <dbReference type="Rhea" id="RHEA-COMP:9602"/>
        <dbReference type="Rhea" id="RHEA-COMP:9603"/>
        <dbReference type="ChEBI" id="CHEBI:15378"/>
        <dbReference type="ChEBI" id="CHEBI:58405"/>
        <dbReference type="ChEBI" id="CHEBI:60033"/>
        <dbReference type="ChEBI" id="CHEBI:78435"/>
        <dbReference type="EC" id="2.4.99.28"/>
    </reaction>
</comment>
<keyword evidence="9" id="KW-0808">Transferase</keyword>
<comment type="catalytic activity">
    <reaction evidence="16">
        <text>Preferential cleavage: (Ac)2-L-Lys-D-Ala-|-D-Ala. Also transpeptidation of peptidyl-alanyl moieties that are N-acyl substituents of D-alanine.</text>
        <dbReference type="EC" id="3.4.16.4"/>
    </reaction>
</comment>
<comment type="pathway">
    <text evidence="2">Cell wall biogenesis; peptidoglycan biosynthesis.</text>
</comment>
<feature type="compositionally biased region" description="Low complexity" evidence="18">
    <location>
        <begin position="741"/>
        <end position="757"/>
    </location>
</feature>
<evidence type="ECO:0000256" key="17">
    <source>
        <dbReference type="ARBA" id="ARBA00049902"/>
    </source>
</evidence>
<keyword evidence="19" id="KW-1133">Transmembrane helix</keyword>
<comment type="similarity">
    <text evidence="4">In the N-terminal section; belongs to the glycosyltransferase 51 family.</text>
</comment>
<dbReference type="GO" id="GO:0009002">
    <property type="term" value="F:serine-type D-Ala-D-Ala carboxypeptidase activity"/>
    <property type="evidence" value="ECO:0007669"/>
    <property type="project" value="UniProtKB-EC"/>
</dbReference>
<evidence type="ECO:0000256" key="11">
    <source>
        <dbReference type="ARBA" id="ARBA00022960"/>
    </source>
</evidence>
<dbReference type="Pfam" id="PF00912">
    <property type="entry name" value="Transgly"/>
    <property type="match status" value="1"/>
</dbReference>
<evidence type="ECO:0000256" key="15">
    <source>
        <dbReference type="ARBA" id="ARBA00023316"/>
    </source>
</evidence>
<keyword evidence="13 19" id="KW-0472">Membrane</keyword>
<evidence type="ECO:0000256" key="8">
    <source>
        <dbReference type="ARBA" id="ARBA00022676"/>
    </source>
</evidence>
<dbReference type="GO" id="GO:0008360">
    <property type="term" value="P:regulation of cell shape"/>
    <property type="evidence" value="ECO:0007669"/>
    <property type="project" value="UniProtKB-KW"/>
</dbReference>
<dbReference type="Gene3D" id="1.10.3810.10">
    <property type="entry name" value="Biosynthetic peptidoglycan transglycosylase-like"/>
    <property type="match status" value="1"/>
</dbReference>
<evidence type="ECO:0000313" key="22">
    <source>
        <dbReference type="EMBL" id="MXV15513.1"/>
    </source>
</evidence>
<dbReference type="Gene3D" id="3.40.710.10">
    <property type="entry name" value="DD-peptidase/beta-lactamase superfamily"/>
    <property type="match status" value="2"/>
</dbReference>
<keyword evidence="12" id="KW-0573">Peptidoglycan synthesis</keyword>
<dbReference type="GO" id="GO:0008658">
    <property type="term" value="F:penicillin binding"/>
    <property type="evidence" value="ECO:0007669"/>
    <property type="project" value="InterPro"/>
</dbReference>
<dbReference type="GO" id="GO:0008955">
    <property type="term" value="F:peptidoglycan glycosyltransferase activity"/>
    <property type="evidence" value="ECO:0007669"/>
    <property type="project" value="UniProtKB-EC"/>
</dbReference>
<evidence type="ECO:0000256" key="16">
    <source>
        <dbReference type="ARBA" id="ARBA00034000"/>
    </source>
</evidence>
<dbReference type="InterPro" id="IPR001264">
    <property type="entry name" value="Glyco_trans_51"/>
</dbReference>
<dbReference type="InterPro" id="IPR050396">
    <property type="entry name" value="Glycosyltr_51/Transpeptidase"/>
</dbReference>
<keyword evidence="15" id="KW-0961">Cell wall biogenesis/degradation</keyword>
<dbReference type="SUPFAM" id="SSF53955">
    <property type="entry name" value="Lysozyme-like"/>
    <property type="match status" value="1"/>
</dbReference>
<keyword evidence="5" id="KW-1003">Cell membrane</keyword>
<sequence length="810" mass="91862">MFKEIRNKPLRYAVIFIYSVILFFCALELNFLWLFGYSVDINDIRKPNMRIASELYTADSVLIGRYYRENRSPVAFDKIAPSVIHALVATEDVRFYKHSGVDIISLISSGISTASGDKRGGSTITQQLAKNLYRTRYNKSQGLIRHIPLVRTIVFKLKEWSTAFKLESHYSKDEILTLYLNTVPFGNNTYGIKTAAKRFFNREPGMLRTEESATLVGMLKGTTLYNPINNPQDALKRRNVVLSQMRKYDYITDAEFKADTVKPLKVSQGNLENDSQGDSYLRNAVARYLDKWCEENDRDLNEDGLKIYTTIDSRLQGHAEEAVAEQMKLLQRRFDNIWSGQNPWRDSKGVEIPDFIDKTVQRLPVYEYLRKRFAGNADSIGFYLNRKKKMKIFSWGGNKEVEYSTIDSVTYYVKLLNTGMMTLDPFSGKIKVWVGGIDFNYFKYDHVNQSKRQAGSTFKPFAYLAALEAGMSPCDTMIDRPVRIPYQEDGKTEYWEPKNSDWNFSWRPMSLRWAMGKSVNSITAQVTEKVGWDNVVKYAHACGIESPLKSVPSVSLGPNDVSVFEMVKAYGTFLNKGMKTEPILVEKIMDQDGTLLAEFQPKQERAISEEIAWLMLYMFRGGMEEPGGTSQSLWEFPDLWKKGNQIGGKTGTSSDFVDGWYMGITKDLVTGIWVGCDDRSIHFNSSGTGEGAHTALPIFGRFMDKVYKDPKTGITQGPFPKAGVKINRNYYCPTPQYFEPDSTTSDSTAIDSLIIPPGEEPLPEPGTGNNPGAGTRDQGGKQPSSLRKIIADVPGEKRLIGRRLFHLDFM</sequence>
<dbReference type="EMBL" id="WVHS01000002">
    <property type="protein sequence ID" value="MXV15513.1"/>
    <property type="molecule type" value="Genomic_DNA"/>
</dbReference>
<keyword evidence="11" id="KW-0133">Cell shape</keyword>
<evidence type="ECO:0000256" key="19">
    <source>
        <dbReference type="SAM" id="Phobius"/>
    </source>
</evidence>
<evidence type="ECO:0000256" key="10">
    <source>
        <dbReference type="ARBA" id="ARBA00022801"/>
    </source>
</evidence>
<dbReference type="InterPro" id="IPR036950">
    <property type="entry name" value="PBP_transglycosylase"/>
</dbReference>
<keyword evidence="7" id="KW-0645">Protease</keyword>
<evidence type="ECO:0000256" key="4">
    <source>
        <dbReference type="ARBA" id="ARBA00007739"/>
    </source>
</evidence>
<dbReference type="GO" id="GO:0030288">
    <property type="term" value="C:outer membrane-bounded periplasmic space"/>
    <property type="evidence" value="ECO:0007669"/>
    <property type="project" value="TreeGrafter"/>
</dbReference>
<dbReference type="PANTHER" id="PTHR32282">
    <property type="entry name" value="BINDING PROTEIN TRANSPEPTIDASE, PUTATIVE-RELATED"/>
    <property type="match status" value="1"/>
</dbReference>
<dbReference type="InterPro" id="IPR001460">
    <property type="entry name" value="PCN-bd_Tpept"/>
</dbReference>
<keyword evidence="6" id="KW-0121">Carboxypeptidase</keyword>
<dbReference type="PANTHER" id="PTHR32282:SF11">
    <property type="entry name" value="PENICILLIN-BINDING PROTEIN 1B"/>
    <property type="match status" value="1"/>
</dbReference>
<feature type="transmembrane region" description="Helical" evidence="19">
    <location>
        <begin position="12"/>
        <end position="35"/>
    </location>
</feature>
<feature type="domain" description="Penicillin-binding protein transpeptidase" evidence="20">
    <location>
        <begin position="422"/>
        <end position="657"/>
    </location>
</feature>
<dbReference type="InterPro" id="IPR023346">
    <property type="entry name" value="Lysozyme-like_dom_sf"/>
</dbReference>
<evidence type="ECO:0000256" key="14">
    <source>
        <dbReference type="ARBA" id="ARBA00023268"/>
    </source>
</evidence>
<evidence type="ECO:0000256" key="12">
    <source>
        <dbReference type="ARBA" id="ARBA00022984"/>
    </source>
</evidence>
<dbReference type="GO" id="GO:0005886">
    <property type="term" value="C:plasma membrane"/>
    <property type="evidence" value="ECO:0007669"/>
    <property type="project" value="UniProtKB-SubCell"/>
</dbReference>